<dbReference type="Proteomes" id="UP000276776">
    <property type="component" value="Unassembled WGS sequence"/>
</dbReference>
<evidence type="ECO:0000313" key="2">
    <source>
        <dbReference type="Proteomes" id="UP000276776"/>
    </source>
</evidence>
<name>A0A0N5CSS3_THECL</name>
<dbReference type="AlphaFoldDB" id="A0A0N5CSS3"/>
<reference evidence="1 2" key="2">
    <citation type="submission" date="2018-11" db="EMBL/GenBank/DDBJ databases">
        <authorList>
            <consortium name="Pathogen Informatics"/>
        </authorList>
    </citation>
    <scope>NUCLEOTIDE SEQUENCE [LARGE SCALE GENOMIC DNA]</scope>
</reference>
<reference evidence="3" key="1">
    <citation type="submission" date="2017-02" db="UniProtKB">
        <authorList>
            <consortium name="WormBaseParasite"/>
        </authorList>
    </citation>
    <scope>IDENTIFICATION</scope>
</reference>
<evidence type="ECO:0000313" key="3">
    <source>
        <dbReference type="WBParaSite" id="TCLT_0000327901-mRNA-1"/>
    </source>
</evidence>
<sequence>MQNIRGRARRRARVHFNLASNRVRSETPEGSWSDDKGRAEAVNKILARIKESEQELTSCENQSGESLNMPEDALTNARIKHEEYLLDDLIEYIENSLIDALTYKARLKRNLIEWILRNETELKEIDELENLIMKRYVEITKERQHMQRLLDFMRALDNLENDFDNLRDKIFALPISISTTQSSSLESKSDKVDIKL</sequence>
<keyword evidence="2" id="KW-1185">Reference proteome</keyword>
<accession>A0A0N5CSS3</accession>
<protein>
    <submittedName>
        <fullName evidence="3">BMERB domain-containing protein</fullName>
    </submittedName>
</protein>
<evidence type="ECO:0000313" key="1">
    <source>
        <dbReference type="EMBL" id="VDM99664.1"/>
    </source>
</evidence>
<dbReference type="OrthoDB" id="5791858at2759"/>
<gene>
    <name evidence="1" type="ORF">TCLT_LOCUS3274</name>
</gene>
<dbReference type="WBParaSite" id="TCLT_0000327901-mRNA-1">
    <property type="protein sequence ID" value="TCLT_0000327901-mRNA-1"/>
    <property type="gene ID" value="TCLT_0000327901"/>
</dbReference>
<organism evidence="3">
    <name type="scientific">Thelazia callipaeda</name>
    <name type="common">Oriental eyeworm</name>
    <name type="synonym">Parasitic nematode</name>
    <dbReference type="NCBI Taxonomy" id="103827"/>
    <lineage>
        <taxon>Eukaryota</taxon>
        <taxon>Metazoa</taxon>
        <taxon>Ecdysozoa</taxon>
        <taxon>Nematoda</taxon>
        <taxon>Chromadorea</taxon>
        <taxon>Rhabditida</taxon>
        <taxon>Spirurina</taxon>
        <taxon>Spiruromorpha</taxon>
        <taxon>Thelazioidea</taxon>
        <taxon>Thelaziidae</taxon>
        <taxon>Thelazia</taxon>
    </lineage>
</organism>
<proteinExistence type="predicted"/>
<dbReference type="OMA" id="HARVHFN"/>
<dbReference type="EMBL" id="UYYF01001225">
    <property type="protein sequence ID" value="VDM99664.1"/>
    <property type="molecule type" value="Genomic_DNA"/>
</dbReference>